<gene>
    <name evidence="1" type="ORF">E9126_13900</name>
</gene>
<sequence>MFNVIVTVTYHFSGAARRFALPERFTNRERAEKAAQQVNHTSYMDDGVTRIVTHAAEVVEVRHV</sequence>
<accession>A0A5W7F4U6</accession>
<dbReference type="RefSeq" id="WP_023231139.1">
    <property type="nucleotide sequence ID" value="NZ_CP037960.1"/>
</dbReference>
<comment type="caution">
    <text evidence="1">The sequence shown here is derived from an EMBL/GenBank/DDBJ whole genome shotgun (WGS) entry which is preliminary data.</text>
</comment>
<dbReference type="EMBL" id="SSWB01000019">
    <property type="protein sequence ID" value="TPC31465.1"/>
    <property type="molecule type" value="Genomic_DNA"/>
</dbReference>
<reference evidence="1 2" key="1">
    <citation type="submission" date="2019-04" db="EMBL/GenBank/DDBJ databases">
        <title>Salmonella Goldcoast in Taiwan.</title>
        <authorList>
            <person name="Feng Y."/>
            <person name="Chiu C.-H."/>
        </authorList>
    </citation>
    <scope>NUCLEOTIDE SEQUENCE [LARGE SCALE GENOMIC DNA]</scope>
    <source>
        <strain evidence="1 2">Sal-5807</strain>
    </source>
</reference>
<evidence type="ECO:0000313" key="2">
    <source>
        <dbReference type="Proteomes" id="UP000319177"/>
    </source>
</evidence>
<dbReference type="Proteomes" id="UP000319177">
    <property type="component" value="Unassembled WGS sequence"/>
</dbReference>
<name>A0A5W7F4U6_SALET</name>
<dbReference type="AlphaFoldDB" id="A0A5W7F4U6"/>
<proteinExistence type="predicted"/>
<organism evidence="1 2">
    <name type="scientific">Salmonella enterica subsp. enterica serovar Goldcoast</name>
    <dbReference type="NCBI Taxonomy" id="260678"/>
    <lineage>
        <taxon>Bacteria</taxon>
        <taxon>Pseudomonadati</taxon>
        <taxon>Pseudomonadota</taxon>
        <taxon>Gammaproteobacteria</taxon>
        <taxon>Enterobacterales</taxon>
        <taxon>Enterobacteriaceae</taxon>
        <taxon>Salmonella</taxon>
    </lineage>
</organism>
<protein>
    <submittedName>
        <fullName evidence="1">Uncharacterized protein</fullName>
    </submittedName>
</protein>
<evidence type="ECO:0000313" key="1">
    <source>
        <dbReference type="EMBL" id="TPC31465.1"/>
    </source>
</evidence>